<evidence type="ECO:0000313" key="4">
    <source>
        <dbReference type="EMBL" id="WFP17000.1"/>
    </source>
</evidence>
<comment type="similarity">
    <text evidence="1">Belongs to the leucine-binding protein family.</text>
</comment>
<dbReference type="SUPFAM" id="SSF53822">
    <property type="entry name" value="Periplasmic binding protein-like I"/>
    <property type="match status" value="1"/>
</dbReference>
<organism evidence="4 5">
    <name type="scientific">Citricoccus muralis</name>
    <dbReference type="NCBI Taxonomy" id="169134"/>
    <lineage>
        <taxon>Bacteria</taxon>
        <taxon>Bacillati</taxon>
        <taxon>Actinomycetota</taxon>
        <taxon>Actinomycetes</taxon>
        <taxon>Micrococcales</taxon>
        <taxon>Micrococcaceae</taxon>
        <taxon>Citricoccus</taxon>
    </lineage>
</organism>
<evidence type="ECO:0000259" key="3">
    <source>
        <dbReference type="Pfam" id="PF13458"/>
    </source>
</evidence>
<sequence length="422" mass="45257">MSNATSGIGRRRFLQWAGAGLVTAAAVPMLSGCAGPGTDESTLRLGAMFPVTGPNALLGEESWRGVRIAADLRNRQGGIAGKEIELIFADIPDVAAAASEARRLVFNQNTKLGLGAYSSSLGLAASEVFARTGNAYVELGAVSEAITARGYDNVFRMNPTARDMTIRHMDFIENYLADQLGKPVSELNVVMLHEDSSYGQSIIDLAAEEAQAIGLTNFRGEAYSATSTDLSSTVLRLRQMSPDIVLAVSYAADAVLLARQIRDNNVKLGAFIGTGGGHSLRSFYDSVGSLTDGVYDVDFAQIHINPDYTPGIDEFVESYHERFGSDPASGHSMANYSGANLVFDILERAGGNDDPDTFRAAAQSMSLPPASTTAGWGYQLDENNQNTRGEMYVMQWNDGNLETVWPPEAAVREPQMITPFGL</sequence>
<dbReference type="InterPro" id="IPR028081">
    <property type="entry name" value="Leu-bd"/>
</dbReference>
<dbReference type="RefSeq" id="WP_278158212.1">
    <property type="nucleotide sequence ID" value="NZ_CP121252.1"/>
</dbReference>
<accession>A0ABY8H769</accession>
<proteinExistence type="inferred from homology"/>
<gene>
    <name evidence="4" type="ORF">P8192_02420</name>
</gene>
<name>A0ABY8H769_9MICC</name>
<dbReference type="PROSITE" id="PS51318">
    <property type="entry name" value="TAT"/>
    <property type="match status" value="1"/>
</dbReference>
<dbReference type="CDD" id="cd06340">
    <property type="entry name" value="PBP1_ABC_ligand_binding-like"/>
    <property type="match status" value="1"/>
</dbReference>
<dbReference type="InterPro" id="IPR028082">
    <property type="entry name" value="Peripla_BP_I"/>
</dbReference>
<dbReference type="Gene3D" id="3.40.50.2300">
    <property type="match status" value="2"/>
</dbReference>
<dbReference type="EMBL" id="CP121252">
    <property type="protein sequence ID" value="WFP17000.1"/>
    <property type="molecule type" value="Genomic_DNA"/>
</dbReference>
<dbReference type="Pfam" id="PF13458">
    <property type="entry name" value="Peripla_BP_6"/>
    <property type="match status" value="1"/>
</dbReference>
<dbReference type="PANTHER" id="PTHR30483:SF37">
    <property type="entry name" value="ABC TRANSPORTER SUBSTRATE-BINDING PROTEIN"/>
    <property type="match status" value="1"/>
</dbReference>
<dbReference type="Proteomes" id="UP001219037">
    <property type="component" value="Chromosome"/>
</dbReference>
<evidence type="ECO:0000313" key="5">
    <source>
        <dbReference type="Proteomes" id="UP001219037"/>
    </source>
</evidence>
<dbReference type="PANTHER" id="PTHR30483">
    <property type="entry name" value="LEUCINE-SPECIFIC-BINDING PROTEIN"/>
    <property type="match status" value="1"/>
</dbReference>
<dbReference type="InterPro" id="IPR006311">
    <property type="entry name" value="TAT_signal"/>
</dbReference>
<evidence type="ECO:0000256" key="2">
    <source>
        <dbReference type="ARBA" id="ARBA00022729"/>
    </source>
</evidence>
<evidence type="ECO:0000256" key="1">
    <source>
        <dbReference type="ARBA" id="ARBA00010062"/>
    </source>
</evidence>
<dbReference type="InterPro" id="IPR051010">
    <property type="entry name" value="BCAA_transport"/>
</dbReference>
<feature type="domain" description="Leucine-binding protein" evidence="3">
    <location>
        <begin position="42"/>
        <end position="399"/>
    </location>
</feature>
<protein>
    <submittedName>
        <fullName evidence="4">ABC transporter substrate-binding protein</fullName>
    </submittedName>
</protein>
<keyword evidence="2" id="KW-0732">Signal</keyword>
<reference evidence="4 5" key="1">
    <citation type="submission" date="2023-04" db="EMBL/GenBank/DDBJ databases">
        <title>Funneling lignin-derived compounds into biodiesel using alkali-halophilic Citricoccus sp. P2.</title>
        <authorList>
            <person name="Luo C.-B."/>
        </authorList>
    </citation>
    <scope>NUCLEOTIDE SEQUENCE [LARGE SCALE GENOMIC DNA]</scope>
    <source>
        <strain evidence="4 5">P2</strain>
    </source>
</reference>
<keyword evidence="5" id="KW-1185">Reference proteome</keyword>